<evidence type="ECO:0000313" key="1">
    <source>
        <dbReference type="EMBL" id="KAF3515331.1"/>
    </source>
</evidence>
<evidence type="ECO:0000313" key="2">
    <source>
        <dbReference type="Proteomes" id="UP000712600"/>
    </source>
</evidence>
<proteinExistence type="predicted"/>
<accession>A0A8S9PMM8</accession>
<organism evidence="1 2">
    <name type="scientific">Brassica cretica</name>
    <name type="common">Mustard</name>
    <dbReference type="NCBI Taxonomy" id="69181"/>
    <lineage>
        <taxon>Eukaryota</taxon>
        <taxon>Viridiplantae</taxon>
        <taxon>Streptophyta</taxon>
        <taxon>Embryophyta</taxon>
        <taxon>Tracheophyta</taxon>
        <taxon>Spermatophyta</taxon>
        <taxon>Magnoliopsida</taxon>
        <taxon>eudicotyledons</taxon>
        <taxon>Gunneridae</taxon>
        <taxon>Pentapetalae</taxon>
        <taxon>rosids</taxon>
        <taxon>malvids</taxon>
        <taxon>Brassicales</taxon>
        <taxon>Brassicaceae</taxon>
        <taxon>Brassiceae</taxon>
        <taxon>Brassica</taxon>
    </lineage>
</organism>
<dbReference type="Proteomes" id="UP000712600">
    <property type="component" value="Unassembled WGS sequence"/>
</dbReference>
<dbReference type="EMBL" id="QGKX02001521">
    <property type="protein sequence ID" value="KAF3515331.1"/>
    <property type="molecule type" value="Genomic_DNA"/>
</dbReference>
<gene>
    <name evidence="1" type="ORF">F2Q69_00005497</name>
</gene>
<name>A0A8S9PMM8_BRACR</name>
<dbReference type="AlphaFoldDB" id="A0A8S9PMM8"/>
<protein>
    <submittedName>
        <fullName evidence="1">Uncharacterized protein</fullName>
    </submittedName>
</protein>
<sequence length="98" mass="10764">MNLNSGKHGMSLLRFSGDSIRSDRASARARSLRSDRAGRAFGRYIATELWLELGLGCYEATGQRVCVKYDLRRFSGGNSVVTVFDPTVSPPARLDHAS</sequence>
<reference evidence="1" key="1">
    <citation type="submission" date="2019-12" db="EMBL/GenBank/DDBJ databases">
        <title>Genome sequencing and annotation of Brassica cretica.</title>
        <authorList>
            <person name="Studholme D.J."/>
            <person name="Sarris P."/>
        </authorList>
    </citation>
    <scope>NUCLEOTIDE SEQUENCE</scope>
    <source>
        <strain evidence="1">PFS-109/04</strain>
        <tissue evidence="1">Leaf</tissue>
    </source>
</reference>
<comment type="caution">
    <text evidence="1">The sequence shown here is derived from an EMBL/GenBank/DDBJ whole genome shotgun (WGS) entry which is preliminary data.</text>
</comment>